<reference evidence="1 2" key="1">
    <citation type="journal article" date="2022" name="Hortic Res">
        <title>A haplotype resolved chromosomal level avocado genome allows analysis of novel avocado genes.</title>
        <authorList>
            <person name="Nath O."/>
            <person name="Fletcher S.J."/>
            <person name="Hayward A."/>
            <person name="Shaw L.M."/>
            <person name="Masouleh A.K."/>
            <person name="Furtado A."/>
            <person name="Henry R.J."/>
            <person name="Mitter N."/>
        </authorList>
    </citation>
    <scope>NUCLEOTIDE SEQUENCE [LARGE SCALE GENOMIC DNA]</scope>
    <source>
        <strain evidence="2">cv. Hass</strain>
    </source>
</reference>
<protein>
    <submittedName>
        <fullName evidence="1">Uncharacterized protein</fullName>
    </submittedName>
</protein>
<keyword evidence="2" id="KW-1185">Reference proteome</keyword>
<proteinExistence type="predicted"/>
<sequence>MEGGGVAGVMWFAGRSMNEDGEAGLWRLFVDATLLLVDAFSSFVDATLLFVGAFSSFVDATLLFVDATSVFSSFVDATLLFVDATSVFSSNIIFCICGIP</sequence>
<dbReference type="Proteomes" id="UP001234297">
    <property type="component" value="Chromosome 9"/>
</dbReference>
<name>A0ACC2KEU1_PERAE</name>
<evidence type="ECO:0000313" key="1">
    <source>
        <dbReference type="EMBL" id="KAJ8619665.1"/>
    </source>
</evidence>
<evidence type="ECO:0000313" key="2">
    <source>
        <dbReference type="Proteomes" id="UP001234297"/>
    </source>
</evidence>
<dbReference type="EMBL" id="CM056817">
    <property type="protein sequence ID" value="KAJ8619665.1"/>
    <property type="molecule type" value="Genomic_DNA"/>
</dbReference>
<comment type="caution">
    <text evidence="1">The sequence shown here is derived from an EMBL/GenBank/DDBJ whole genome shotgun (WGS) entry which is preliminary data.</text>
</comment>
<accession>A0ACC2KEU1</accession>
<organism evidence="1 2">
    <name type="scientific">Persea americana</name>
    <name type="common">Avocado</name>
    <dbReference type="NCBI Taxonomy" id="3435"/>
    <lineage>
        <taxon>Eukaryota</taxon>
        <taxon>Viridiplantae</taxon>
        <taxon>Streptophyta</taxon>
        <taxon>Embryophyta</taxon>
        <taxon>Tracheophyta</taxon>
        <taxon>Spermatophyta</taxon>
        <taxon>Magnoliopsida</taxon>
        <taxon>Magnoliidae</taxon>
        <taxon>Laurales</taxon>
        <taxon>Lauraceae</taxon>
        <taxon>Persea</taxon>
    </lineage>
</organism>
<gene>
    <name evidence="1" type="ORF">MRB53_028194</name>
</gene>